<accession>A0A1Z3HGS0</accession>
<evidence type="ECO:0000313" key="2">
    <source>
        <dbReference type="Proteomes" id="UP000191901"/>
    </source>
</evidence>
<sequence>MASLQLMNGKIITLQLACPSLEEFFVQRIRQRRNQQGAR</sequence>
<dbReference type="KEGG" id="hhg:XM38_004460"/>
<name>A0A1Z3HGS0_9CYAN</name>
<organism evidence="1 2">
    <name type="scientific">Halomicronema hongdechloris C2206</name>
    <dbReference type="NCBI Taxonomy" id="1641165"/>
    <lineage>
        <taxon>Bacteria</taxon>
        <taxon>Bacillati</taxon>
        <taxon>Cyanobacteriota</taxon>
        <taxon>Cyanophyceae</taxon>
        <taxon>Nodosilineales</taxon>
        <taxon>Nodosilineaceae</taxon>
        <taxon>Halomicronema</taxon>
    </lineage>
</organism>
<dbReference type="AlphaFoldDB" id="A0A1Z3HGS0"/>
<dbReference type="Proteomes" id="UP000191901">
    <property type="component" value="Chromosome"/>
</dbReference>
<protein>
    <submittedName>
        <fullName evidence="1">ABC transporter protein</fullName>
    </submittedName>
</protein>
<evidence type="ECO:0000313" key="1">
    <source>
        <dbReference type="EMBL" id="ASC69519.1"/>
    </source>
</evidence>
<keyword evidence="2" id="KW-1185">Reference proteome</keyword>
<reference evidence="1 2" key="1">
    <citation type="journal article" date="2016" name="Biochim. Biophys. Acta">
        <title>Characterization of red-shifted phycobilisomes isolated from the chlorophyll f-containing cyanobacterium Halomicronema hongdechloris.</title>
        <authorList>
            <person name="Li Y."/>
            <person name="Lin Y."/>
            <person name="Garvey C.J."/>
            <person name="Birch D."/>
            <person name="Corkery R.W."/>
            <person name="Loughlin P.C."/>
            <person name="Scheer H."/>
            <person name="Willows R.D."/>
            <person name="Chen M."/>
        </authorList>
    </citation>
    <scope>NUCLEOTIDE SEQUENCE [LARGE SCALE GENOMIC DNA]</scope>
    <source>
        <strain evidence="1 2">C2206</strain>
    </source>
</reference>
<proteinExistence type="predicted"/>
<dbReference type="EMBL" id="CP021983">
    <property type="protein sequence ID" value="ASC69519.1"/>
    <property type="molecule type" value="Genomic_DNA"/>
</dbReference>
<gene>
    <name evidence="1" type="ORF">XM38_004460</name>
</gene>